<dbReference type="EnsemblMetazoa" id="LLOJ004014-RA">
    <property type="protein sequence ID" value="LLOJ004014-PA"/>
    <property type="gene ID" value="LLOJ004014"/>
</dbReference>
<dbReference type="InterPro" id="IPR036291">
    <property type="entry name" value="NAD(P)-bd_dom_sf"/>
</dbReference>
<comment type="similarity">
    <text evidence="1">Belongs to the short-chain dehydrogenases/reductases (SDR) family.</text>
</comment>
<evidence type="ECO:0000313" key="3">
    <source>
        <dbReference type="EnsemblMetazoa" id="LLOJ004014-PA"/>
    </source>
</evidence>
<name>A0A1B0CHV2_LUTLO</name>
<dbReference type="EMBL" id="AJWK01012729">
    <property type="status" value="NOT_ANNOTATED_CDS"/>
    <property type="molecule type" value="Genomic_DNA"/>
</dbReference>
<dbReference type="Gene3D" id="3.40.50.720">
    <property type="entry name" value="NAD(P)-binding Rossmann-like Domain"/>
    <property type="match status" value="1"/>
</dbReference>
<dbReference type="VEuPathDB" id="VectorBase:LLOJ004014"/>
<reference evidence="3" key="1">
    <citation type="submission" date="2020-05" db="UniProtKB">
        <authorList>
            <consortium name="EnsemblMetazoa"/>
        </authorList>
    </citation>
    <scope>IDENTIFICATION</scope>
    <source>
        <strain evidence="3">Jacobina</strain>
    </source>
</reference>
<dbReference type="InterPro" id="IPR002347">
    <property type="entry name" value="SDR_fam"/>
</dbReference>
<evidence type="ECO:0000256" key="1">
    <source>
        <dbReference type="ARBA" id="ARBA00006484"/>
    </source>
</evidence>
<accession>A0A1B0CHV2</accession>
<protein>
    <submittedName>
        <fullName evidence="3">Uncharacterized protein</fullName>
    </submittedName>
</protein>
<organism evidence="3 4">
    <name type="scientific">Lutzomyia longipalpis</name>
    <name type="common">Sand fly</name>
    <dbReference type="NCBI Taxonomy" id="7200"/>
    <lineage>
        <taxon>Eukaryota</taxon>
        <taxon>Metazoa</taxon>
        <taxon>Ecdysozoa</taxon>
        <taxon>Arthropoda</taxon>
        <taxon>Hexapoda</taxon>
        <taxon>Insecta</taxon>
        <taxon>Pterygota</taxon>
        <taxon>Neoptera</taxon>
        <taxon>Endopterygota</taxon>
        <taxon>Diptera</taxon>
        <taxon>Nematocera</taxon>
        <taxon>Psychodoidea</taxon>
        <taxon>Psychodidae</taxon>
        <taxon>Lutzomyia</taxon>
        <taxon>Lutzomyia</taxon>
    </lineage>
</organism>
<evidence type="ECO:0000256" key="2">
    <source>
        <dbReference type="ARBA" id="ARBA00023002"/>
    </source>
</evidence>
<proteinExistence type="inferred from homology"/>
<dbReference type="Proteomes" id="UP000092461">
    <property type="component" value="Unassembled WGS sequence"/>
</dbReference>
<sequence>DLAVVDLSAKEPSIVGKWRQKYSNTSITYFSVDVSCQDDLQRCYETFVKGIKSLDIVVNCAGIFNENHPRKMVEVNLCGTIGSTLLAMEKRPRSFPLRELPGCAYEDEPKL</sequence>
<dbReference type="GO" id="GO:0005737">
    <property type="term" value="C:cytoplasm"/>
    <property type="evidence" value="ECO:0007669"/>
    <property type="project" value="TreeGrafter"/>
</dbReference>
<dbReference type="PANTHER" id="PTHR44229">
    <property type="entry name" value="15-HYDROXYPROSTAGLANDIN DEHYDROGENASE [NAD(+)]"/>
    <property type="match status" value="1"/>
</dbReference>
<evidence type="ECO:0000313" key="4">
    <source>
        <dbReference type="Proteomes" id="UP000092461"/>
    </source>
</evidence>
<dbReference type="AlphaFoldDB" id="A0A1B0CHV2"/>
<dbReference type="EMBL" id="AJWK01012730">
    <property type="status" value="NOT_ANNOTATED_CDS"/>
    <property type="molecule type" value="Genomic_DNA"/>
</dbReference>
<dbReference type="VEuPathDB" id="VectorBase:LLONM1_009579"/>
<dbReference type="Pfam" id="PF00106">
    <property type="entry name" value="adh_short"/>
    <property type="match status" value="1"/>
</dbReference>
<keyword evidence="2" id="KW-0560">Oxidoreductase</keyword>
<keyword evidence="4" id="KW-1185">Reference proteome</keyword>
<dbReference type="PANTHER" id="PTHR44229:SF8">
    <property type="entry name" value="ALCOHOL DEHYDROGENASE-RELATED"/>
    <property type="match status" value="1"/>
</dbReference>
<dbReference type="SUPFAM" id="SSF51735">
    <property type="entry name" value="NAD(P)-binding Rossmann-fold domains"/>
    <property type="match status" value="1"/>
</dbReference>
<dbReference type="GO" id="GO:0016616">
    <property type="term" value="F:oxidoreductase activity, acting on the CH-OH group of donors, NAD or NADP as acceptor"/>
    <property type="evidence" value="ECO:0007669"/>
    <property type="project" value="TreeGrafter"/>
</dbReference>